<dbReference type="NCBIfam" id="NF004051">
    <property type="entry name" value="PRK05571.1"/>
    <property type="match status" value="1"/>
</dbReference>
<feature type="binding site" evidence="4">
    <location>
        <position position="109"/>
    </location>
    <ligand>
        <name>D-ribulose 5-phosphate</name>
        <dbReference type="ChEBI" id="CHEBI:58121"/>
    </ligand>
</feature>
<dbReference type="EMBL" id="FQXR01000002">
    <property type="protein sequence ID" value="SHH43444.1"/>
    <property type="molecule type" value="Genomic_DNA"/>
</dbReference>
<dbReference type="OrthoDB" id="1778624at2"/>
<dbReference type="InterPro" id="IPR003500">
    <property type="entry name" value="RpiB_LacA_LacB"/>
</dbReference>
<dbReference type="AlphaFoldDB" id="A0A1M5SY68"/>
<dbReference type="GO" id="GO:0019316">
    <property type="term" value="P:D-allose catabolic process"/>
    <property type="evidence" value="ECO:0007669"/>
    <property type="project" value="TreeGrafter"/>
</dbReference>
<keyword evidence="6" id="KW-1185">Reference proteome</keyword>
<comment type="similarity">
    <text evidence="1">Belongs to the LacAB/RpiB family.</text>
</comment>
<evidence type="ECO:0000256" key="3">
    <source>
        <dbReference type="PIRSR" id="PIRSR005384-1"/>
    </source>
</evidence>
<dbReference type="InterPro" id="IPR036569">
    <property type="entry name" value="RpiB_LacA_LacB_sf"/>
</dbReference>
<feature type="binding site" evidence="4">
    <location>
        <position position="132"/>
    </location>
    <ligand>
        <name>D-ribulose 5-phosphate</name>
        <dbReference type="ChEBI" id="CHEBI:58121"/>
    </ligand>
</feature>
<feature type="binding site" evidence="4">
    <location>
        <position position="136"/>
    </location>
    <ligand>
        <name>D-ribulose 5-phosphate</name>
        <dbReference type="ChEBI" id="CHEBI:58121"/>
    </ligand>
</feature>
<dbReference type="PANTHER" id="PTHR30345:SF0">
    <property type="entry name" value="DNA DAMAGE-REPAIR_TOLERATION PROTEIN DRT102"/>
    <property type="match status" value="1"/>
</dbReference>
<dbReference type="STRING" id="1123281.SAMN02745180_00320"/>
<reference evidence="5 6" key="1">
    <citation type="submission" date="2016-11" db="EMBL/GenBank/DDBJ databases">
        <authorList>
            <person name="Jaros S."/>
            <person name="Januszkiewicz K."/>
            <person name="Wedrychowicz H."/>
        </authorList>
    </citation>
    <scope>NUCLEOTIDE SEQUENCE [LARGE SCALE GENOMIC DNA]</scope>
    <source>
        <strain evidence="5 6">DSM 13106</strain>
    </source>
</reference>
<evidence type="ECO:0000256" key="2">
    <source>
        <dbReference type="ARBA" id="ARBA00023235"/>
    </source>
</evidence>
<feature type="binding site" evidence="4">
    <location>
        <position position="99"/>
    </location>
    <ligand>
        <name>D-ribulose 5-phosphate</name>
        <dbReference type="ChEBI" id="CHEBI:58121"/>
    </ligand>
</feature>
<dbReference type="PANTHER" id="PTHR30345">
    <property type="entry name" value="RIBOSE-5-PHOSPHATE ISOMERASE B"/>
    <property type="match status" value="1"/>
</dbReference>
<feature type="binding site" evidence="4">
    <location>
        <begin position="8"/>
        <end position="9"/>
    </location>
    <ligand>
        <name>D-ribulose 5-phosphate</name>
        <dbReference type="ChEBI" id="CHEBI:58121"/>
    </ligand>
</feature>
<proteinExistence type="inferred from homology"/>
<evidence type="ECO:0000313" key="5">
    <source>
        <dbReference type="EMBL" id="SHH43444.1"/>
    </source>
</evidence>
<dbReference type="InterPro" id="IPR004785">
    <property type="entry name" value="RpiB"/>
</dbReference>
<dbReference type="NCBIfam" id="TIGR01120">
    <property type="entry name" value="rpiB"/>
    <property type="match status" value="1"/>
</dbReference>
<dbReference type="Proteomes" id="UP000184389">
    <property type="component" value="Unassembled WGS sequence"/>
</dbReference>
<organism evidence="5 6">
    <name type="scientific">Sporanaerobacter acetigenes DSM 13106</name>
    <dbReference type="NCBI Taxonomy" id="1123281"/>
    <lineage>
        <taxon>Bacteria</taxon>
        <taxon>Bacillati</taxon>
        <taxon>Bacillota</taxon>
        <taxon>Tissierellia</taxon>
        <taxon>Tissierellales</taxon>
        <taxon>Sporanaerobacteraceae</taxon>
        <taxon>Sporanaerobacter</taxon>
    </lineage>
</organism>
<sequence>MKIGIGSDHGGYELKEEVKKYLEENGIEYIDYGTNSKDSVDYPEYGQKVAEAVKGGECDKGIVVCGTGIGISISANKVPGIRCALCSDTYSARMSIEHNNANMLALGGRVVGRDLAIEIVSTWLKAAFLGGRHERRINKISDIERKYMI</sequence>
<gene>
    <name evidence="5" type="ORF">SAMN02745180_00320</name>
</gene>
<feature type="binding site" evidence="4">
    <location>
        <begin position="66"/>
        <end position="70"/>
    </location>
    <ligand>
        <name>D-ribulose 5-phosphate</name>
        <dbReference type="ChEBI" id="CHEBI:58121"/>
    </ligand>
</feature>
<dbReference type="SUPFAM" id="SSF89623">
    <property type="entry name" value="Ribose/Galactose isomerase RpiB/AlsB"/>
    <property type="match status" value="1"/>
</dbReference>
<name>A0A1M5SY68_9FIRM</name>
<dbReference type="Pfam" id="PF02502">
    <property type="entry name" value="LacAB_rpiB"/>
    <property type="match status" value="1"/>
</dbReference>
<keyword evidence="2 5" id="KW-0413">Isomerase</keyword>
<dbReference type="GO" id="GO:0004751">
    <property type="term" value="F:ribose-5-phosphate isomerase activity"/>
    <property type="evidence" value="ECO:0007669"/>
    <property type="project" value="TreeGrafter"/>
</dbReference>
<protein>
    <submittedName>
        <fullName evidence="5">Ribose 5-phosphate isomerase B</fullName>
    </submittedName>
</protein>
<dbReference type="Gene3D" id="3.40.1400.10">
    <property type="entry name" value="Sugar-phosphate isomerase, RpiB/LacA/LacB"/>
    <property type="match status" value="1"/>
</dbReference>
<dbReference type="GO" id="GO:0009052">
    <property type="term" value="P:pentose-phosphate shunt, non-oxidative branch"/>
    <property type="evidence" value="ECO:0007669"/>
    <property type="project" value="TreeGrafter"/>
</dbReference>
<accession>A0A1M5SY68</accession>
<dbReference type="RefSeq" id="WP_072742768.1">
    <property type="nucleotide sequence ID" value="NZ_FQXR01000002.1"/>
</dbReference>
<feature type="active site" description="Proton donor" evidence="3">
    <location>
        <position position="98"/>
    </location>
</feature>
<evidence type="ECO:0000256" key="4">
    <source>
        <dbReference type="PIRSR" id="PIRSR005384-2"/>
    </source>
</evidence>
<dbReference type="PIRSF" id="PIRSF005384">
    <property type="entry name" value="RpiB_LacA_B"/>
    <property type="match status" value="1"/>
</dbReference>
<evidence type="ECO:0000313" key="6">
    <source>
        <dbReference type="Proteomes" id="UP000184389"/>
    </source>
</evidence>
<evidence type="ECO:0000256" key="1">
    <source>
        <dbReference type="ARBA" id="ARBA00008754"/>
    </source>
</evidence>
<feature type="active site" description="Proton acceptor" evidence="3">
    <location>
        <position position="65"/>
    </location>
</feature>
<dbReference type="NCBIfam" id="TIGR00689">
    <property type="entry name" value="rpiB_lacA_lacB"/>
    <property type="match status" value="1"/>
</dbReference>